<dbReference type="STRING" id="379097.SE23_11395"/>
<dbReference type="AlphaFoldDB" id="A0A0A5JL78"/>
<dbReference type="PROSITE" id="PS51257">
    <property type="entry name" value="PROKAR_LIPOPROTEIN"/>
    <property type="match status" value="1"/>
</dbReference>
<evidence type="ECO:0000256" key="1">
    <source>
        <dbReference type="SAM" id="SignalP"/>
    </source>
</evidence>
<proteinExistence type="predicted"/>
<dbReference type="EMBL" id="JRWP01000019">
    <property type="protein sequence ID" value="KGY08688.1"/>
    <property type="molecule type" value="Genomic_DNA"/>
</dbReference>
<dbReference type="RefSeq" id="WP_038190871.1">
    <property type="nucleotide sequence ID" value="NZ_JRWP01000019.1"/>
</dbReference>
<sequence length="148" mass="16566">MKKFALLSLSAALLAGCANEPVVWEQTNTIEVAQTNIALKSNLWVNKMPTIGSVQDSTLHGALYLESDKVLPAQLVVESLSIKQGEESWQIDGDLLDLRTHNQNQWELAFVWQFELDAEKPVDVALQVRVDDKTEWLVETGVVIDTVY</sequence>
<dbReference type="OrthoDB" id="5814891at2"/>
<feature type="signal peptide" evidence="1">
    <location>
        <begin position="1"/>
        <end position="20"/>
    </location>
</feature>
<gene>
    <name evidence="2" type="ORF">NM06_10950</name>
</gene>
<organism evidence="2 3">
    <name type="scientific">Photobacterium sp. (strain ATCC 43367)</name>
    <dbReference type="NCBI Taxonomy" id="379097"/>
    <lineage>
        <taxon>Bacteria</taxon>
        <taxon>Pseudomonadati</taxon>
        <taxon>Pseudomonadota</taxon>
        <taxon>Gammaproteobacteria</taxon>
        <taxon>Vibrionales</taxon>
        <taxon>Vibrionaceae</taxon>
        <taxon>Vibrio</taxon>
        <taxon>Vibrio oreintalis group</taxon>
    </lineage>
</organism>
<evidence type="ECO:0000313" key="2">
    <source>
        <dbReference type="EMBL" id="KGY08688.1"/>
    </source>
</evidence>
<name>A0A0A5JL78_PHOS4</name>
<evidence type="ECO:0000313" key="3">
    <source>
        <dbReference type="Proteomes" id="UP000030451"/>
    </source>
</evidence>
<comment type="caution">
    <text evidence="2">The sequence shown here is derived from an EMBL/GenBank/DDBJ whole genome shotgun (WGS) entry which is preliminary data.</text>
</comment>
<feature type="chain" id="PRO_5002010865" evidence="1">
    <location>
        <begin position="21"/>
        <end position="148"/>
    </location>
</feature>
<dbReference type="Proteomes" id="UP000030451">
    <property type="component" value="Unassembled WGS sequence"/>
</dbReference>
<accession>A0A0A5JL78</accession>
<protein>
    <submittedName>
        <fullName evidence="2">DNA polymerase III subunit beta</fullName>
    </submittedName>
</protein>
<keyword evidence="1" id="KW-0732">Signal</keyword>
<reference evidence="2 3" key="1">
    <citation type="submission" date="2014-10" db="EMBL/GenBank/DDBJ databases">
        <title>Genome sequencing of Vibrio sinaloensis T08.</title>
        <authorList>
            <person name="Chan K.-G."/>
            <person name="Mohamad N.I."/>
        </authorList>
    </citation>
    <scope>NUCLEOTIDE SEQUENCE [LARGE SCALE GENOMIC DNA]</scope>
    <source>
        <strain evidence="2 3">T08</strain>
    </source>
</reference>